<protein>
    <recommendedName>
        <fullName evidence="3">ParB/Sulfiredoxin domain-containing protein</fullName>
    </recommendedName>
</protein>
<dbReference type="EMBL" id="MHLP01000023">
    <property type="protein sequence ID" value="OGZ12379.1"/>
    <property type="molecule type" value="Genomic_DNA"/>
</dbReference>
<organism evidence="1 2">
    <name type="scientific">Candidatus Lloydbacteria bacterium RIFCSPLOWO2_01_FULL_50_20</name>
    <dbReference type="NCBI Taxonomy" id="1798665"/>
    <lineage>
        <taxon>Bacteria</taxon>
        <taxon>Candidatus Lloydiibacteriota</taxon>
    </lineage>
</organism>
<comment type="caution">
    <text evidence="1">The sequence shown here is derived from an EMBL/GenBank/DDBJ whole genome shotgun (WGS) entry which is preliminary data.</text>
</comment>
<evidence type="ECO:0000313" key="1">
    <source>
        <dbReference type="EMBL" id="OGZ12379.1"/>
    </source>
</evidence>
<accession>A0A1G2DFJ3</accession>
<gene>
    <name evidence="1" type="ORF">A2942_02695</name>
</gene>
<evidence type="ECO:0000313" key="2">
    <source>
        <dbReference type="Proteomes" id="UP000178534"/>
    </source>
</evidence>
<evidence type="ECO:0008006" key="3">
    <source>
        <dbReference type="Google" id="ProtNLM"/>
    </source>
</evidence>
<sequence>MAELQTNLFVRKQLDQRRALYLGELISDGVEMKDPIEVTDRGGVQNIVVDGRHRKEGYELAGASETKAKVLEFEDEAEMIAYAYRANVGGSLPPTQEDTEHTIMLLLERSEPMKRISERLGLPAGMARKYINSVKSKTSRQKLMKAAAAITDGGLTVAKAAEQYDVEVDKLKEVLSGHKRKHKQGIAEIQRGLTKTYKSLGQKNAALIRSLLEKCEDGDVTERQVREIFAHIEQLQKQSAHSVADWKKRFDSANEKTAKTA</sequence>
<dbReference type="STRING" id="1798665.A2942_02695"/>
<reference evidence="1 2" key="1">
    <citation type="journal article" date="2016" name="Nat. Commun.">
        <title>Thousands of microbial genomes shed light on interconnected biogeochemical processes in an aquifer system.</title>
        <authorList>
            <person name="Anantharaman K."/>
            <person name="Brown C.T."/>
            <person name="Hug L.A."/>
            <person name="Sharon I."/>
            <person name="Castelle C.J."/>
            <person name="Probst A.J."/>
            <person name="Thomas B.C."/>
            <person name="Singh A."/>
            <person name="Wilkins M.J."/>
            <person name="Karaoz U."/>
            <person name="Brodie E.L."/>
            <person name="Williams K.H."/>
            <person name="Hubbard S.S."/>
            <person name="Banfield J.F."/>
        </authorList>
    </citation>
    <scope>NUCLEOTIDE SEQUENCE [LARGE SCALE GENOMIC DNA]</scope>
</reference>
<dbReference type="AlphaFoldDB" id="A0A1G2DFJ3"/>
<proteinExistence type="predicted"/>
<name>A0A1G2DFJ3_9BACT</name>
<dbReference type="Proteomes" id="UP000178534">
    <property type="component" value="Unassembled WGS sequence"/>
</dbReference>
<dbReference type="InterPro" id="IPR036086">
    <property type="entry name" value="ParB/Sulfiredoxin_sf"/>
</dbReference>
<dbReference type="SUPFAM" id="SSF110849">
    <property type="entry name" value="ParB/Sulfiredoxin"/>
    <property type="match status" value="1"/>
</dbReference>